<evidence type="ECO:0000256" key="1">
    <source>
        <dbReference type="SAM" id="Phobius"/>
    </source>
</evidence>
<name>A0A944MDD0_9GAMM</name>
<dbReference type="AlphaFoldDB" id="A0A944MDD0"/>
<dbReference type="Proteomes" id="UP000770889">
    <property type="component" value="Unassembled WGS sequence"/>
</dbReference>
<sequence length="78" mass="9209">MRGDTHSLRPFKNPSYIDYLVGWRYLVNKHYRMRVHNRWADQPWFISGSEILVGIGTVLLSTGLGAILLFVIWDVWFK</sequence>
<keyword evidence="1" id="KW-1133">Transmembrane helix</keyword>
<evidence type="ECO:0000313" key="2">
    <source>
        <dbReference type="EMBL" id="MBT2989352.1"/>
    </source>
</evidence>
<keyword evidence="1" id="KW-0472">Membrane</keyword>
<dbReference type="EMBL" id="JAHHGM010000008">
    <property type="protein sequence ID" value="MBT2989352.1"/>
    <property type="molecule type" value="Genomic_DNA"/>
</dbReference>
<reference evidence="2 3" key="1">
    <citation type="submission" date="2021-05" db="EMBL/GenBank/DDBJ databases">
        <title>Genetic and Functional Diversity in Clade A Lucinid endosymbionts from the Bahamas.</title>
        <authorList>
            <person name="Giani N.M."/>
            <person name="Engel A.S."/>
            <person name="Campbell B.J."/>
        </authorList>
    </citation>
    <scope>NUCLEOTIDE SEQUENCE [LARGE SCALE GENOMIC DNA]</scope>
    <source>
        <strain evidence="2">LUC16012Gg_MoonRockCtena</strain>
    </source>
</reference>
<organism evidence="2 3">
    <name type="scientific">Candidatus Thiodiazotropha taylori</name>
    <dbReference type="NCBI Taxonomy" id="2792791"/>
    <lineage>
        <taxon>Bacteria</taxon>
        <taxon>Pseudomonadati</taxon>
        <taxon>Pseudomonadota</taxon>
        <taxon>Gammaproteobacteria</taxon>
        <taxon>Chromatiales</taxon>
        <taxon>Sedimenticolaceae</taxon>
        <taxon>Candidatus Thiodiazotropha</taxon>
    </lineage>
</organism>
<protein>
    <submittedName>
        <fullName evidence="2">Uncharacterized protein</fullName>
    </submittedName>
</protein>
<proteinExistence type="predicted"/>
<evidence type="ECO:0000313" key="3">
    <source>
        <dbReference type="Proteomes" id="UP000770889"/>
    </source>
</evidence>
<accession>A0A944MDD0</accession>
<feature type="transmembrane region" description="Helical" evidence="1">
    <location>
        <begin position="51"/>
        <end position="73"/>
    </location>
</feature>
<keyword evidence="1" id="KW-0812">Transmembrane</keyword>
<gene>
    <name evidence="2" type="ORF">KME65_10340</name>
</gene>
<comment type="caution">
    <text evidence="2">The sequence shown here is derived from an EMBL/GenBank/DDBJ whole genome shotgun (WGS) entry which is preliminary data.</text>
</comment>